<gene>
    <name evidence="1" type="ORF">ACFL27_20750</name>
</gene>
<keyword evidence="2" id="KW-1185">Reference proteome</keyword>
<organism evidence="1 2">
    <name type="scientific">candidate division CSSED10-310 bacterium</name>
    <dbReference type="NCBI Taxonomy" id="2855610"/>
    <lineage>
        <taxon>Bacteria</taxon>
        <taxon>Bacteria division CSSED10-310</taxon>
    </lineage>
</organism>
<dbReference type="InterPro" id="IPR025528">
    <property type="entry name" value="BrnA_antitoxin"/>
</dbReference>
<dbReference type="Pfam" id="PF14384">
    <property type="entry name" value="BrnA_antitoxin"/>
    <property type="match status" value="1"/>
</dbReference>
<dbReference type="EMBL" id="JBHPBY010000342">
    <property type="protein sequence ID" value="MFC1852635.1"/>
    <property type="molecule type" value="Genomic_DNA"/>
</dbReference>
<dbReference type="Proteomes" id="UP001594351">
    <property type="component" value="Unassembled WGS sequence"/>
</dbReference>
<sequence>MNKRSTSQKSFTEFERLDTMKDEDIDFSDCPELTPDMFARAVVRKGLKPISRKKIQLTIRIDTDVLEWYKSQGKGYQTLINELLRAYMDAQLQSQLPRDPI</sequence>
<protein>
    <submittedName>
        <fullName evidence="1">BrnA antitoxin family protein</fullName>
    </submittedName>
</protein>
<evidence type="ECO:0000313" key="1">
    <source>
        <dbReference type="EMBL" id="MFC1852635.1"/>
    </source>
</evidence>
<name>A0ABV6Z2H9_UNCC1</name>
<accession>A0ABV6Z2H9</accession>
<proteinExistence type="predicted"/>
<comment type="caution">
    <text evidence="1">The sequence shown here is derived from an EMBL/GenBank/DDBJ whole genome shotgun (WGS) entry which is preliminary data.</text>
</comment>
<evidence type="ECO:0000313" key="2">
    <source>
        <dbReference type="Proteomes" id="UP001594351"/>
    </source>
</evidence>
<reference evidence="1 2" key="1">
    <citation type="submission" date="2024-09" db="EMBL/GenBank/DDBJ databases">
        <title>Laminarin stimulates single cell rates of sulfate reduction while oxygen inhibits transcriptomic activity in coastal marine sediment.</title>
        <authorList>
            <person name="Lindsay M."/>
            <person name="Orcutt B."/>
            <person name="Emerson D."/>
            <person name="Stepanauskas R."/>
            <person name="D'Angelo T."/>
        </authorList>
    </citation>
    <scope>NUCLEOTIDE SEQUENCE [LARGE SCALE GENOMIC DNA]</scope>
    <source>
        <strain evidence="1">SAG AM-311-K15</strain>
    </source>
</reference>